<reference evidence="1" key="2">
    <citation type="submission" date="2023-05" db="EMBL/GenBank/DDBJ databases">
        <authorList>
            <person name="Fouks B."/>
        </authorList>
    </citation>
    <scope>NUCLEOTIDE SEQUENCE</scope>
    <source>
        <strain evidence="1">Stay&amp;Tobe</strain>
        <tissue evidence="1">Testes</tissue>
    </source>
</reference>
<organism evidence="1 2">
    <name type="scientific">Diploptera punctata</name>
    <name type="common">Pacific beetle cockroach</name>
    <dbReference type="NCBI Taxonomy" id="6984"/>
    <lineage>
        <taxon>Eukaryota</taxon>
        <taxon>Metazoa</taxon>
        <taxon>Ecdysozoa</taxon>
        <taxon>Arthropoda</taxon>
        <taxon>Hexapoda</taxon>
        <taxon>Insecta</taxon>
        <taxon>Pterygota</taxon>
        <taxon>Neoptera</taxon>
        <taxon>Polyneoptera</taxon>
        <taxon>Dictyoptera</taxon>
        <taxon>Blattodea</taxon>
        <taxon>Blaberoidea</taxon>
        <taxon>Blaberidae</taxon>
        <taxon>Diplopterinae</taxon>
        <taxon>Diploptera</taxon>
    </lineage>
</organism>
<proteinExistence type="predicted"/>
<accession>A0AAD7ZVQ1</accession>
<evidence type="ECO:0000313" key="2">
    <source>
        <dbReference type="Proteomes" id="UP001233999"/>
    </source>
</evidence>
<reference evidence="1" key="1">
    <citation type="journal article" date="2023" name="IScience">
        <title>Live-bearing cockroach genome reveals convergent evolutionary mechanisms linked to viviparity in insects and beyond.</title>
        <authorList>
            <person name="Fouks B."/>
            <person name="Harrison M.C."/>
            <person name="Mikhailova A.A."/>
            <person name="Marchal E."/>
            <person name="English S."/>
            <person name="Carruthers M."/>
            <person name="Jennings E.C."/>
            <person name="Chiamaka E.L."/>
            <person name="Frigard R.A."/>
            <person name="Pippel M."/>
            <person name="Attardo G.M."/>
            <person name="Benoit J.B."/>
            <person name="Bornberg-Bauer E."/>
            <person name="Tobe S.S."/>
        </authorList>
    </citation>
    <scope>NUCLEOTIDE SEQUENCE</scope>
    <source>
        <strain evidence="1">Stay&amp;Tobe</strain>
    </source>
</reference>
<sequence>YYELIQSGLFKISINTYPIPVNNFQNIDCTRKMAMRKMDKSTYKRGGAHVKKNAEKTITDLRLCFVI</sequence>
<name>A0AAD7ZVQ1_DIPPU</name>
<keyword evidence="2" id="KW-1185">Reference proteome</keyword>
<dbReference type="EMBL" id="JASPKZ010006123">
    <property type="protein sequence ID" value="KAJ9587535.1"/>
    <property type="molecule type" value="Genomic_DNA"/>
</dbReference>
<gene>
    <name evidence="1" type="ORF">L9F63_028212</name>
</gene>
<dbReference type="Proteomes" id="UP001233999">
    <property type="component" value="Unassembled WGS sequence"/>
</dbReference>
<feature type="non-terminal residue" evidence="1">
    <location>
        <position position="67"/>
    </location>
</feature>
<evidence type="ECO:0000313" key="1">
    <source>
        <dbReference type="EMBL" id="KAJ9587535.1"/>
    </source>
</evidence>
<feature type="non-terminal residue" evidence="1">
    <location>
        <position position="1"/>
    </location>
</feature>
<protein>
    <submittedName>
        <fullName evidence="1">Uncharacterized protein</fullName>
    </submittedName>
</protein>
<dbReference type="AlphaFoldDB" id="A0AAD7ZVQ1"/>
<comment type="caution">
    <text evidence="1">The sequence shown here is derived from an EMBL/GenBank/DDBJ whole genome shotgun (WGS) entry which is preliminary data.</text>
</comment>